<gene>
    <name evidence="2" type="ORF">GUJ93_ZPchr0002g25476</name>
</gene>
<evidence type="ECO:0000313" key="2">
    <source>
        <dbReference type="EMBL" id="KAG8058934.1"/>
    </source>
</evidence>
<evidence type="ECO:0000256" key="1">
    <source>
        <dbReference type="SAM" id="MobiDB-lite"/>
    </source>
</evidence>
<name>A0A8J5S2F3_ZIZPA</name>
<organism evidence="2 3">
    <name type="scientific">Zizania palustris</name>
    <name type="common">Northern wild rice</name>
    <dbReference type="NCBI Taxonomy" id="103762"/>
    <lineage>
        <taxon>Eukaryota</taxon>
        <taxon>Viridiplantae</taxon>
        <taxon>Streptophyta</taxon>
        <taxon>Embryophyta</taxon>
        <taxon>Tracheophyta</taxon>
        <taxon>Spermatophyta</taxon>
        <taxon>Magnoliopsida</taxon>
        <taxon>Liliopsida</taxon>
        <taxon>Poales</taxon>
        <taxon>Poaceae</taxon>
        <taxon>BOP clade</taxon>
        <taxon>Oryzoideae</taxon>
        <taxon>Oryzeae</taxon>
        <taxon>Zizaniinae</taxon>
        <taxon>Zizania</taxon>
    </lineage>
</organism>
<dbReference type="AlphaFoldDB" id="A0A8J5S2F3"/>
<protein>
    <submittedName>
        <fullName evidence="2">Uncharacterized protein</fullName>
    </submittedName>
</protein>
<dbReference type="Proteomes" id="UP000729402">
    <property type="component" value="Unassembled WGS sequence"/>
</dbReference>
<feature type="region of interest" description="Disordered" evidence="1">
    <location>
        <begin position="20"/>
        <end position="40"/>
    </location>
</feature>
<comment type="caution">
    <text evidence="2">The sequence shown here is derived from an EMBL/GenBank/DDBJ whole genome shotgun (WGS) entry which is preliminary data.</text>
</comment>
<accession>A0A8J5S2F3</accession>
<evidence type="ECO:0000313" key="3">
    <source>
        <dbReference type="Proteomes" id="UP000729402"/>
    </source>
</evidence>
<reference evidence="2" key="1">
    <citation type="journal article" date="2021" name="bioRxiv">
        <title>Whole Genome Assembly and Annotation of Northern Wild Rice, Zizania palustris L., Supports a Whole Genome Duplication in the Zizania Genus.</title>
        <authorList>
            <person name="Haas M."/>
            <person name="Kono T."/>
            <person name="Macchietto M."/>
            <person name="Millas R."/>
            <person name="McGilp L."/>
            <person name="Shao M."/>
            <person name="Duquette J."/>
            <person name="Hirsch C.N."/>
            <person name="Kimball J."/>
        </authorList>
    </citation>
    <scope>NUCLEOTIDE SEQUENCE</scope>
    <source>
        <tissue evidence="2">Fresh leaf tissue</tissue>
    </source>
</reference>
<keyword evidence="3" id="KW-1185">Reference proteome</keyword>
<dbReference type="EMBL" id="JAAALK010000287">
    <property type="protein sequence ID" value="KAG8058934.1"/>
    <property type="molecule type" value="Genomic_DNA"/>
</dbReference>
<reference evidence="2" key="2">
    <citation type="submission" date="2021-02" db="EMBL/GenBank/DDBJ databases">
        <authorList>
            <person name="Kimball J.A."/>
            <person name="Haas M.W."/>
            <person name="Macchietto M."/>
            <person name="Kono T."/>
            <person name="Duquette J."/>
            <person name="Shao M."/>
        </authorList>
    </citation>
    <scope>NUCLEOTIDE SEQUENCE</scope>
    <source>
        <tissue evidence="2">Fresh leaf tissue</tissue>
    </source>
</reference>
<proteinExistence type="predicted"/>
<sequence>MTGGGVFWAEGATALVCWPREDTRRRGGPDPGRMPRGRRIGHAGHKARGFFLAVRPASVRRLRRGDDSSFLARDGNSFLASRGYGCVVTVLQSVQFL</sequence>